<name>A0A178TIK6_9BACL</name>
<organism evidence="1 2">
    <name type="scientific">Anoxybacillus flavithermus</name>
    <dbReference type="NCBI Taxonomy" id="33934"/>
    <lineage>
        <taxon>Bacteria</taxon>
        <taxon>Bacillati</taxon>
        <taxon>Bacillota</taxon>
        <taxon>Bacilli</taxon>
        <taxon>Bacillales</taxon>
        <taxon>Anoxybacillaceae</taxon>
        <taxon>Anoxybacillus</taxon>
    </lineage>
</organism>
<dbReference type="EMBL" id="LUCQ01000062">
    <property type="protein sequence ID" value="OAO80894.1"/>
    <property type="molecule type" value="Genomic_DNA"/>
</dbReference>
<proteinExistence type="predicted"/>
<gene>
    <name evidence="1" type="ORF">TAF16_0954</name>
</gene>
<evidence type="ECO:0000313" key="2">
    <source>
        <dbReference type="Proteomes" id="UP000078336"/>
    </source>
</evidence>
<dbReference type="AlphaFoldDB" id="A0A178TIK6"/>
<accession>A0A178TIK6</accession>
<keyword evidence="2" id="KW-1185">Reference proteome</keyword>
<evidence type="ECO:0000313" key="1">
    <source>
        <dbReference type="EMBL" id="OAO80894.1"/>
    </source>
</evidence>
<protein>
    <submittedName>
        <fullName evidence="1">Uncharacterized protein</fullName>
    </submittedName>
</protein>
<reference evidence="1 2" key="1">
    <citation type="submission" date="2016-03" db="EMBL/GenBank/DDBJ databases">
        <title>Spore heat resistance.</title>
        <authorList>
            <person name="Boekhorst J."/>
            <person name="Berendsen E.M."/>
            <person name="Wells-Bennik M.H."/>
            <person name="Kuipers O.P."/>
        </authorList>
    </citation>
    <scope>NUCLEOTIDE SEQUENCE [LARGE SCALE GENOMIC DNA]</scope>
    <source>
        <strain evidence="1 2">AF16</strain>
    </source>
</reference>
<comment type="caution">
    <text evidence="1">The sequence shown here is derived from an EMBL/GenBank/DDBJ whole genome shotgun (WGS) entry which is preliminary data.</text>
</comment>
<sequence>MTRGEKNAFKKSAKNRRLFNARFDAFNIVACWIKHVDIEQADRIRPACSI</sequence>
<dbReference type="Proteomes" id="UP000078336">
    <property type="component" value="Unassembled WGS sequence"/>
</dbReference>